<organism evidence="1 2">
    <name type="scientific">Phyllobacterium pellucidum</name>
    <dbReference type="NCBI Taxonomy" id="2740464"/>
    <lineage>
        <taxon>Bacteria</taxon>
        <taxon>Pseudomonadati</taxon>
        <taxon>Pseudomonadota</taxon>
        <taxon>Alphaproteobacteria</taxon>
        <taxon>Hyphomicrobiales</taxon>
        <taxon>Phyllobacteriaceae</taxon>
        <taxon>Phyllobacterium</taxon>
    </lineage>
</organism>
<keyword evidence="2" id="KW-1185">Reference proteome</keyword>
<reference evidence="1 2" key="1">
    <citation type="submission" date="2020-05" db="EMBL/GenBank/DDBJ databases">
        <authorList>
            <person name="Kim M.K."/>
        </authorList>
    </citation>
    <scope>NUCLEOTIDE SEQUENCE [LARGE SCALE GENOMIC DNA]</scope>
    <source>
        <strain evidence="1 2">BT25</strain>
    </source>
</reference>
<evidence type="ECO:0000313" key="2">
    <source>
        <dbReference type="Proteomes" id="UP000550508"/>
    </source>
</evidence>
<protein>
    <submittedName>
        <fullName evidence="1">Uncharacterized protein</fullName>
    </submittedName>
</protein>
<dbReference type="AlphaFoldDB" id="A0A849VTA9"/>
<name>A0A849VTA9_9HYPH</name>
<accession>A0A849VTA9</accession>
<dbReference type="Proteomes" id="UP000550508">
    <property type="component" value="Unassembled WGS sequence"/>
</dbReference>
<proteinExistence type="predicted"/>
<evidence type="ECO:0000313" key="1">
    <source>
        <dbReference type="EMBL" id="NTS31280.1"/>
    </source>
</evidence>
<dbReference type="EMBL" id="JABUMX010000002">
    <property type="protein sequence ID" value="NTS31280.1"/>
    <property type="molecule type" value="Genomic_DNA"/>
</dbReference>
<comment type="caution">
    <text evidence="1">The sequence shown here is derived from an EMBL/GenBank/DDBJ whole genome shotgun (WGS) entry which is preliminary data.</text>
</comment>
<dbReference type="RefSeq" id="WP_174207937.1">
    <property type="nucleotide sequence ID" value="NZ_JABUMX010000002.1"/>
</dbReference>
<sequence length="76" mass="9001">MTAEQFRELKQLILNLAVRVEAIELHLRRQDEIADHRHSQLYQWCAPDNYKIKVERIAGTLDVGIPDDVRKFFPKN</sequence>
<gene>
    <name evidence="1" type="ORF">HQ945_08430</name>
</gene>